<dbReference type="RefSeq" id="WP_386027322.1">
    <property type="nucleotide sequence ID" value="NZ_JBHUHX010000036.1"/>
</dbReference>
<keyword evidence="2" id="KW-1185">Reference proteome</keyword>
<reference evidence="2" key="1">
    <citation type="journal article" date="2019" name="Int. J. Syst. Evol. Microbiol.">
        <title>The Global Catalogue of Microorganisms (GCM) 10K type strain sequencing project: providing services to taxonomists for standard genome sequencing and annotation.</title>
        <authorList>
            <consortium name="The Broad Institute Genomics Platform"/>
            <consortium name="The Broad Institute Genome Sequencing Center for Infectious Disease"/>
            <person name="Wu L."/>
            <person name="Ma J."/>
        </authorList>
    </citation>
    <scope>NUCLEOTIDE SEQUENCE [LARGE SCALE GENOMIC DNA]</scope>
    <source>
        <strain evidence="2">KACC 12597</strain>
    </source>
</reference>
<name>A0ABW4Y9R4_9GAMM</name>
<organism evidence="1 2">
    <name type="scientific">Thiorhodococcus fuscus</name>
    <dbReference type="NCBI Taxonomy" id="527200"/>
    <lineage>
        <taxon>Bacteria</taxon>
        <taxon>Pseudomonadati</taxon>
        <taxon>Pseudomonadota</taxon>
        <taxon>Gammaproteobacteria</taxon>
        <taxon>Chromatiales</taxon>
        <taxon>Chromatiaceae</taxon>
        <taxon>Thiorhodococcus</taxon>
    </lineage>
</organism>
<dbReference type="EMBL" id="JBHUHX010000036">
    <property type="protein sequence ID" value="MFD2112749.1"/>
    <property type="molecule type" value="Genomic_DNA"/>
</dbReference>
<dbReference type="SUPFAM" id="SSF50341">
    <property type="entry name" value="CheW-like"/>
    <property type="match status" value="1"/>
</dbReference>
<evidence type="ECO:0000313" key="2">
    <source>
        <dbReference type="Proteomes" id="UP001597337"/>
    </source>
</evidence>
<accession>A0ABW4Y9R4</accession>
<evidence type="ECO:0008006" key="3">
    <source>
        <dbReference type="Google" id="ProtNLM"/>
    </source>
</evidence>
<protein>
    <recommendedName>
        <fullName evidence="3">Chemotaxis protein CheW</fullName>
    </recommendedName>
</protein>
<evidence type="ECO:0000313" key="1">
    <source>
        <dbReference type="EMBL" id="MFD2112749.1"/>
    </source>
</evidence>
<proteinExistence type="predicted"/>
<dbReference type="InterPro" id="IPR036061">
    <property type="entry name" value="CheW-like_dom_sf"/>
</dbReference>
<dbReference type="Proteomes" id="UP001597337">
    <property type="component" value="Unassembled WGS sequence"/>
</dbReference>
<comment type="caution">
    <text evidence="1">The sequence shown here is derived from an EMBL/GenBank/DDBJ whole genome shotgun (WGS) entry which is preliminary data.</text>
</comment>
<sequence length="149" mass="16087">MDQQATDASGIDLVRFRVGALTLAVERTKVLGMRETQDPLAPRLADLLQIPASASAAATLGRLLEFDHPEGPHSLRVDEPVIHWRFPASALRPLPPLLAARQSLACVRALACVGHPPDDGLIIVLDAWKLPRLVTEADDDSSNPPISPR</sequence>
<gene>
    <name evidence="1" type="ORF">ACFSJC_12955</name>
</gene>